<feature type="compositionally biased region" description="Polar residues" evidence="17">
    <location>
        <begin position="957"/>
        <end position="969"/>
    </location>
</feature>
<evidence type="ECO:0000256" key="8">
    <source>
        <dbReference type="ARBA" id="ARBA00022860"/>
    </source>
</evidence>
<keyword evidence="6" id="KW-0347">Helicase</keyword>
<evidence type="ECO:0000256" key="13">
    <source>
        <dbReference type="ARBA" id="ARBA00047984"/>
    </source>
</evidence>
<feature type="region of interest" description="Disordered" evidence="17">
    <location>
        <begin position="829"/>
        <end position="1006"/>
    </location>
</feature>
<organism evidence="21 22">
    <name type="scientific">Arabidopsis arenosa</name>
    <name type="common">Sand rock-cress</name>
    <name type="synonym">Cardaminopsis arenosa</name>
    <dbReference type="NCBI Taxonomy" id="38785"/>
    <lineage>
        <taxon>Eukaryota</taxon>
        <taxon>Viridiplantae</taxon>
        <taxon>Streptophyta</taxon>
        <taxon>Embryophyta</taxon>
        <taxon>Tracheophyta</taxon>
        <taxon>Spermatophyta</taxon>
        <taxon>Magnoliopsida</taxon>
        <taxon>eudicotyledons</taxon>
        <taxon>Gunneridae</taxon>
        <taxon>Pentapetalae</taxon>
        <taxon>rosids</taxon>
        <taxon>malvids</taxon>
        <taxon>Brassicales</taxon>
        <taxon>Brassicaceae</taxon>
        <taxon>Camelineae</taxon>
        <taxon>Arabidopsis</taxon>
    </lineage>
</organism>
<name>A0A8S1ZWI7_ARAAE</name>
<evidence type="ECO:0000256" key="2">
    <source>
        <dbReference type="ARBA" id="ARBA00012552"/>
    </source>
</evidence>
<dbReference type="GO" id="GO:0005829">
    <property type="term" value="C:cytosol"/>
    <property type="evidence" value="ECO:0007669"/>
    <property type="project" value="TreeGrafter"/>
</dbReference>
<evidence type="ECO:0000256" key="15">
    <source>
        <dbReference type="ARBA" id="ARBA00063640"/>
    </source>
</evidence>
<keyword evidence="22" id="KW-1185">Reference proteome</keyword>
<evidence type="ECO:0000256" key="12">
    <source>
        <dbReference type="ARBA" id="ARBA00024355"/>
    </source>
</evidence>
<feature type="short sequence motif" description="Q motif" evidence="16">
    <location>
        <begin position="139"/>
        <end position="167"/>
    </location>
</feature>
<dbReference type="InterPro" id="IPR014001">
    <property type="entry name" value="Helicase_ATP-bd"/>
</dbReference>
<dbReference type="FunFam" id="1.10.287.110:FF:000001">
    <property type="entry name" value="Import inner membrane translocase subunit tim14"/>
    <property type="match status" value="1"/>
</dbReference>
<dbReference type="InterPro" id="IPR027417">
    <property type="entry name" value="P-loop_NTPase"/>
</dbReference>
<evidence type="ECO:0000256" key="4">
    <source>
        <dbReference type="ARBA" id="ARBA00022792"/>
    </source>
</evidence>
<dbReference type="CDD" id="cd23767">
    <property type="entry name" value="IQCD"/>
    <property type="match status" value="1"/>
</dbReference>
<keyword evidence="9" id="KW-0694">RNA-binding</keyword>
<dbReference type="GO" id="GO:0005516">
    <property type="term" value="F:calmodulin binding"/>
    <property type="evidence" value="ECO:0007669"/>
    <property type="project" value="UniProtKB-KW"/>
</dbReference>
<reference evidence="21" key="1">
    <citation type="submission" date="2021-01" db="EMBL/GenBank/DDBJ databases">
        <authorList>
            <person name="Bezrukov I."/>
        </authorList>
    </citation>
    <scope>NUCLEOTIDE SEQUENCE</scope>
</reference>
<feature type="compositionally biased region" description="Low complexity" evidence="17">
    <location>
        <begin position="837"/>
        <end position="856"/>
    </location>
</feature>
<dbReference type="InterPro" id="IPR001623">
    <property type="entry name" value="DnaJ_domain"/>
</dbReference>
<dbReference type="Proteomes" id="UP000682877">
    <property type="component" value="Chromosome 3"/>
</dbReference>
<evidence type="ECO:0000256" key="10">
    <source>
        <dbReference type="ARBA" id="ARBA00023128"/>
    </source>
</evidence>
<dbReference type="Pfam" id="PF00612">
    <property type="entry name" value="IQ"/>
    <property type="match status" value="1"/>
</dbReference>
<keyword evidence="5" id="KW-0378">Hydrolase</keyword>
<evidence type="ECO:0000259" key="18">
    <source>
        <dbReference type="PROSITE" id="PS51192"/>
    </source>
</evidence>
<keyword evidence="4" id="KW-0999">Mitochondrion inner membrane</keyword>
<dbReference type="CDD" id="cd18787">
    <property type="entry name" value="SF2_C_DEAD"/>
    <property type="match status" value="1"/>
</dbReference>
<gene>
    <name evidence="21" type="ORF">AARE701A_LOCUS6757</name>
</gene>
<dbReference type="SUPFAM" id="SSF52540">
    <property type="entry name" value="P-loop containing nucleoside triphosphate hydrolases"/>
    <property type="match status" value="1"/>
</dbReference>
<feature type="region of interest" description="Disordered" evidence="17">
    <location>
        <begin position="45"/>
        <end position="68"/>
    </location>
</feature>
<keyword evidence="3" id="KW-0547">Nucleotide-binding</keyword>
<dbReference type="InterPro" id="IPR014014">
    <property type="entry name" value="RNA_helicase_DEAD_Q_motif"/>
</dbReference>
<keyword evidence="8" id="KW-0112">Calmodulin-binding</keyword>
<comment type="function">
    <text evidence="14">Component of the PAM complex, a complex required for the translocation of transit peptide-containing proteins from the inner membrane into the mitochondrial matrix in an ATP-dependent manner.</text>
</comment>
<dbReference type="GO" id="GO:0003724">
    <property type="term" value="F:RNA helicase activity"/>
    <property type="evidence" value="ECO:0007669"/>
    <property type="project" value="UniProtKB-EC"/>
</dbReference>
<feature type="compositionally biased region" description="Basic and acidic residues" evidence="17">
    <location>
        <begin position="905"/>
        <end position="916"/>
    </location>
</feature>
<dbReference type="GO" id="GO:0030490">
    <property type="term" value="P:maturation of SSU-rRNA"/>
    <property type="evidence" value="ECO:0007669"/>
    <property type="project" value="InterPro"/>
</dbReference>
<feature type="domain" description="Helicase C-terminal" evidence="19">
    <location>
        <begin position="368"/>
        <end position="512"/>
    </location>
</feature>
<dbReference type="Pfam" id="PF00271">
    <property type="entry name" value="Helicase_C"/>
    <property type="match status" value="1"/>
</dbReference>
<comment type="subunit">
    <text evidence="15">Probable component of the PAM complex at least composed of a mitochondrial HSP70 protein, TIMM44 and TIMM14. The complex interacts with the TIMM23 component of the TIM17:23 complex.</text>
</comment>
<comment type="subcellular location">
    <subcellularLocation>
        <location evidence="1">Mitochondrion inner membrane</location>
    </subcellularLocation>
</comment>
<feature type="compositionally biased region" description="Low complexity" evidence="17">
    <location>
        <begin position="876"/>
        <end position="889"/>
    </location>
</feature>
<evidence type="ECO:0000313" key="21">
    <source>
        <dbReference type="EMBL" id="CAE5966687.1"/>
    </source>
</evidence>
<feature type="domain" description="DEAD-box RNA helicase Q" evidence="20">
    <location>
        <begin position="139"/>
        <end position="167"/>
    </location>
</feature>
<dbReference type="Gene3D" id="3.40.50.300">
    <property type="entry name" value="P-loop containing nucleotide triphosphate hydrolases"/>
    <property type="match status" value="2"/>
</dbReference>
<proteinExistence type="inferred from homology"/>
<dbReference type="PROSITE" id="PS51195">
    <property type="entry name" value="Q_MOTIF"/>
    <property type="match status" value="1"/>
</dbReference>
<dbReference type="GO" id="GO:0016787">
    <property type="term" value="F:hydrolase activity"/>
    <property type="evidence" value="ECO:0007669"/>
    <property type="project" value="UniProtKB-KW"/>
</dbReference>
<dbReference type="GO" id="GO:0005743">
    <property type="term" value="C:mitochondrial inner membrane"/>
    <property type="evidence" value="ECO:0007669"/>
    <property type="project" value="UniProtKB-SubCell"/>
</dbReference>
<keyword evidence="11" id="KW-0472">Membrane</keyword>
<dbReference type="EMBL" id="LR999453">
    <property type="protein sequence ID" value="CAE5966687.1"/>
    <property type="molecule type" value="Genomic_DNA"/>
</dbReference>
<dbReference type="GO" id="GO:0005524">
    <property type="term" value="F:ATP binding"/>
    <property type="evidence" value="ECO:0007669"/>
    <property type="project" value="UniProtKB-KW"/>
</dbReference>
<dbReference type="InterPro" id="IPR000048">
    <property type="entry name" value="IQ_motif_EF-hand-BS"/>
</dbReference>
<dbReference type="InterPro" id="IPR044764">
    <property type="entry name" value="DDX52/Rok1_DEADc"/>
</dbReference>
<accession>A0A8S1ZWI7</accession>
<dbReference type="PANTHER" id="PTHR47959">
    <property type="entry name" value="ATP-DEPENDENT RNA HELICASE RHLE-RELATED"/>
    <property type="match status" value="1"/>
</dbReference>
<sequence>MEKSSYFLFGGTNFNKKKFAPDFAKFKNCTEDDDSNKKVNFFVEEEDTEEQEKKVVVSSKKRKRRSSNSVPVEGFDVFKSSKKALAKGKAEEGNTNNDIIEDPKKELNRQIERDALSRKQYNIHVSGNNIPPPLKSFAELSSRYGCKRYILRNLAELGFKEPTPIQRQAIPVLLSGRECFACAPTGSGKTVAFICPMLIKLKRPSTDGIRAVILSPARELAAQTAREGKKLIKGSKFHIRLMTKPLVKTADFSKLWCDVLISTPMRLKRAIKAKKIDLSKVEYLVLDESDKLFEQSLLKQIDCVVKACSNPSIIRSLFSATLPDSVEELARSIMHDAVRVIIGRKNTASETVKQKLVFAGTEEGKLLALRQSFAESLNPPVLIFVQSKERAKELYDELKCENIRAGVIHSDLPPGERENAVDQFRAGEKWVLIATDVIARGMDFKGINCVINYDFPDSASAYIHRIGRSGRAGRSGEAITFYTEQDVPFLKNIANMMMSSGCEVPSWIMSLKKKKWRKHRPRRDSISTQPKADKNDKDVRIKHRTGNEMVKKAKWLKNVKKAFSPDSKKLKYESVECQDSVISYPVLIATSRSSPPQFEVRVDEVNYEQKKNLCPPSDSVTATVTHVLVDSATVAHVLVDSPPSSPESVHQAIVDDRFAGKSKEDAAAILIQSTFRGHLARRESQAMRGHARLKLLMEGSVVQRQAAITLKCMQTLSRVQSQIRSRRIRMSEENQARHKQLLQKHAKELGGLKNGGNWNDSNQSKEQVEAGMLHKYEATMRRERALAYAFTHQQNLKSNSRTANPMFMDPSNPTWGWSWLERWMAGRPWESSEKEQNTTINNNNNNENSSVKNSTNRNSHGGETAKSSNRNKLNISTQSNTPSSSSTATRNPRKKRPIPSSIKSKSSDDEAKSSERNRRHSAARSSVSDDETLTSSTAKRSNHLIPTTKPVRGKPKPQSSSRVAVTTTTKTEENSVLPEKAPAKKRLSTSAASPAPKPRRSSAPPKYTVLLNSSTTMVAAILAGAAVAAAAYAGKYGLEAWQAFKLRPVRPRMRKFYEGGFQATMNRREAALILGVRESVAAEKVKEAHRRVMVANHPDAGGSHYLASKINEAKDMMLGKTKNSGSAF</sequence>
<evidence type="ECO:0000256" key="9">
    <source>
        <dbReference type="ARBA" id="ARBA00022884"/>
    </source>
</evidence>
<dbReference type="InterPro" id="IPR001650">
    <property type="entry name" value="Helicase_C-like"/>
</dbReference>
<dbReference type="PANTHER" id="PTHR47959:SF15">
    <property type="entry name" value="RNA HELICASE"/>
    <property type="match status" value="1"/>
</dbReference>
<dbReference type="InterPro" id="IPR011545">
    <property type="entry name" value="DEAD/DEAH_box_helicase_dom"/>
</dbReference>
<dbReference type="SMART" id="SM00490">
    <property type="entry name" value="HELICc"/>
    <property type="match status" value="1"/>
</dbReference>
<evidence type="ECO:0000256" key="16">
    <source>
        <dbReference type="PROSITE-ProRule" id="PRU00552"/>
    </source>
</evidence>
<evidence type="ECO:0000313" key="22">
    <source>
        <dbReference type="Proteomes" id="UP000682877"/>
    </source>
</evidence>
<dbReference type="EC" id="3.6.4.13" evidence="2"/>
<evidence type="ECO:0000256" key="5">
    <source>
        <dbReference type="ARBA" id="ARBA00022801"/>
    </source>
</evidence>
<evidence type="ECO:0000256" key="17">
    <source>
        <dbReference type="SAM" id="MobiDB-lite"/>
    </source>
</evidence>
<dbReference type="PROSITE" id="PS51192">
    <property type="entry name" value="HELICASE_ATP_BIND_1"/>
    <property type="match status" value="1"/>
</dbReference>
<dbReference type="Gene3D" id="1.10.287.110">
    <property type="entry name" value="DnaJ domain"/>
    <property type="match status" value="1"/>
</dbReference>
<dbReference type="Pfam" id="PF00270">
    <property type="entry name" value="DEAD"/>
    <property type="match status" value="1"/>
</dbReference>
<feature type="region of interest" description="Disordered" evidence="17">
    <location>
        <begin position="514"/>
        <end position="539"/>
    </location>
</feature>
<comment type="catalytic activity">
    <reaction evidence="13">
        <text>ATP + H2O = ADP + phosphate + H(+)</text>
        <dbReference type="Rhea" id="RHEA:13065"/>
        <dbReference type="ChEBI" id="CHEBI:15377"/>
        <dbReference type="ChEBI" id="CHEBI:15378"/>
        <dbReference type="ChEBI" id="CHEBI:30616"/>
        <dbReference type="ChEBI" id="CHEBI:43474"/>
        <dbReference type="ChEBI" id="CHEBI:456216"/>
        <dbReference type="EC" id="3.6.4.13"/>
    </reaction>
</comment>
<dbReference type="AlphaFoldDB" id="A0A8S1ZWI7"/>
<dbReference type="GO" id="GO:0003723">
    <property type="term" value="F:RNA binding"/>
    <property type="evidence" value="ECO:0007669"/>
    <property type="project" value="UniProtKB-KW"/>
</dbReference>
<evidence type="ECO:0000259" key="19">
    <source>
        <dbReference type="PROSITE" id="PS51194"/>
    </source>
</evidence>
<dbReference type="PROSITE" id="PS50096">
    <property type="entry name" value="IQ"/>
    <property type="match status" value="1"/>
</dbReference>
<dbReference type="InterPro" id="IPR036869">
    <property type="entry name" value="J_dom_sf"/>
</dbReference>
<evidence type="ECO:0000256" key="7">
    <source>
        <dbReference type="ARBA" id="ARBA00022840"/>
    </source>
</evidence>
<evidence type="ECO:0000259" key="20">
    <source>
        <dbReference type="PROSITE" id="PS51195"/>
    </source>
</evidence>
<evidence type="ECO:0000256" key="1">
    <source>
        <dbReference type="ARBA" id="ARBA00004273"/>
    </source>
</evidence>
<evidence type="ECO:0000256" key="3">
    <source>
        <dbReference type="ARBA" id="ARBA00022741"/>
    </source>
</evidence>
<feature type="compositionally biased region" description="Polar residues" evidence="17">
    <location>
        <begin position="857"/>
        <end position="875"/>
    </location>
</feature>
<evidence type="ECO:0000256" key="6">
    <source>
        <dbReference type="ARBA" id="ARBA00022806"/>
    </source>
</evidence>
<keyword evidence="7" id="KW-0067">ATP-binding</keyword>
<dbReference type="SUPFAM" id="SSF46565">
    <property type="entry name" value="Chaperone J-domain"/>
    <property type="match status" value="1"/>
</dbReference>
<dbReference type="CDD" id="cd06257">
    <property type="entry name" value="DnaJ"/>
    <property type="match status" value="1"/>
</dbReference>
<evidence type="ECO:0000256" key="11">
    <source>
        <dbReference type="ARBA" id="ARBA00023136"/>
    </source>
</evidence>
<dbReference type="SMART" id="SM00487">
    <property type="entry name" value="DEXDc"/>
    <property type="match status" value="1"/>
</dbReference>
<dbReference type="SMART" id="SM00015">
    <property type="entry name" value="IQ"/>
    <property type="match status" value="1"/>
</dbReference>
<dbReference type="PROSITE" id="PS51194">
    <property type="entry name" value="HELICASE_CTER"/>
    <property type="match status" value="1"/>
</dbReference>
<feature type="region of interest" description="Disordered" evidence="17">
    <location>
        <begin position="86"/>
        <end position="105"/>
    </location>
</feature>
<protein>
    <recommendedName>
        <fullName evidence="2">RNA helicase</fullName>
        <ecNumber evidence="2">3.6.4.13</ecNumber>
    </recommendedName>
</protein>
<dbReference type="InterPro" id="IPR050079">
    <property type="entry name" value="DEAD_box_RNA_helicase"/>
</dbReference>
<evidence type="ECO:0000256" key="14">
    <source>
        <dbReference type="ARBA" id="ARBA00059031"/>
    </source>
</evidence>
<feature type="domain" description="Helicase ATP-binding" evidence="18">
    <location>
        <begin position="170"/>
        <end position="340"/>
    </location>
</feature>
<comment type="similarity">
    <text evidence="12">Belongs to the DEAD box helicase family. DDX52/ROK1 subfamily.</text>
</comment>
<keyword evidence="10" id="KW-0496">Mitochondrion</keyword>
<dbReference type="CDD" id="cd17957">
    <property type="entry name" value="DEADc_DDX52"/>
    <property type="match status" value="1"/>
</dbReference>